<dbReference type="RefSeq" id="XP_038750946.1">
    <property type="nucleotide sequence ID" value="XM_038883351.1"/>
</dbReference>
<dbReference type="InterPro" id="IPR029058">
    <property type="entry name" value="AB_hydrolase_fold"/>
</dbReference>
<dbReference type="PANTHER" id="PTHR12265">
    <property type="entry name" value="TRANSMEMBRANE PROTEIN 53"/>
    <property type="match status" value="1"/>
</dbReference>
<organism evidence="1 2">
    <name type="scientific">Colletotrichum karsti</name>
    <dbReference type="NCBI Taxonomy" id="1095194"/>
    <lineage>
        <taxon>Eukaryota</taxon>
        <taxon>Fungi</taxon>
        <taxon>Dikarya</taxon>
        <taxon>Ascomycota</taxon>
        <taxon>Pezizomycotina</taxon>
        <taxon>Sordariomycetes</taxon>
        <taxon>Hypocreomycetidae</taxon>
        <taxon>Glomerellales</taxon>
        <taxon>Glomerellaceae</taxon>
        <taxon>Colletotrichum</taxon>
        <taxon>Colletotrichum boninense species complex</taxon>
    </lineage>
</organism>
<comment type="caution">
    <text evidence="1">The sequence shown here is derived from an EMBL/GenBank/DDBJ whole genome shotgun (WGS) entry which is preliminary data.</text>
</comment>
<reference evidence="1" key="2">
    <citation type="submission" date="2020-11" db="EMBL/GenBank/DDBJ databases">
        <title>Whole genome sequencing of Colletotrichum sp.</title>
        <authorList>
            <person name="Li H."/>
        </authorList>
    </citation>
    <scope>NUCLEOTIDE SEQUENCE</scope>
    <source>
        <strain evidence="1">CkLH20</strain>
    </source>
</reference>
<protein>
    <recommendedName>
        <fullName evidence="3">Transmembrane protein 53</fullName>
    </recommendedName>
</protein>
<dbReference type="GeneID" id="62156425"/>
<dbReference type="OrthoDB" id="77878at2759"/>
<dbReference type="InterPro" id="IPR008547">
    <property type="entry name" value="DUF829_TMEM53"/>
</dbReference>
<reference evidence="1" key="1">
    <citation type="submission" date="2020-03" db="EMBL/GenBank/DDBJ databases">
        <authorList>
            <person name="He L."/>
        </authorList>
    </citation>
    <scope>NUCLEOTIDE SEQUENCE</scope>
    <source>
        <strain evidence="1">CkLH20</strain>
    </source>
</reference>
<dbReference type="EMBL" id="JAATWM020000002">
    <property type="protein sequence ID" value="KAF9881485.1"/>
    <property type="molecule type" value="Genomic_DNA"/>
</dbReference>
<accession>A0A9P6IJE3</accession>
<gene>
    <name evidence="1" type="ORF">CkaCkLH20_00631</name>
</gene>
<dbReference type="PANTHER" id="PTHR12265:SF14">
    <property type="entry name" value="INDOLE-DITERPENE BIOSYNTHESIS PROTEIN PAXU"/>
    <property type="match status" value="1"/>
</dbReference>
<dbReference type="SUPFAM" id="SSF53474">
    <property type="entry name" value="alpha/beta-Hydrolases"/>
    <property type="match status" value="1"/>
</dbReference>
<proteinExistence type="predicted"/>
<dbReference type="Proteomes" id="UP000781932">
    <property type="component" value="Unassembled WGS sequence"/>
</dbReference>
<keyword evidence="2" id="KW-1185">Reference proteome</keyword>
<sequence length="314" mass="35214">MSSTNQMAVERQKADASLNDKFVQLSDLVFLLSDVGNQPDESLLGEKNGPDLILIYGWGDSRLKQVARFADGFRIIYPEAKIIIILAPIFKSLFSSQEQRVQRIQPVLDEAFNSNATHLSSTKQPSILAHVLSNTGCLYFTATLEGYRQEFGHAMPHTLLIMDSVPGSMDHDTSNIGTLADAVALDAKSRVPWPPQVTKAFCIILLYVMRAIELARSRENPIVVSNRMSNDEKFSTKSARRLYIYSKEDLITAWQAVEKHAAEAKQAGYQVDCSLSEGSGHVEHMRRWPERYWRLIGDAWSDAIGEMVVPKARL</sequence>
<dbReference type="AlphaFoldDB" id="A0A9P6IJE3"/>
<evidence type="ECO:0008006" key="3">
    <source>
        <dbReference type="Google" id="ProtNLM"/>
    </source>
</evidence>
<name>A0A9P6IJE3_9PEZI</name>
<evidence type="ECO:0000313" key="1">
    <source>
        <dbReference type="EMBL" id="KAF9881485.1"/>
    </source>
</evidence>
<evidence type="ECO:0000313" key="2">
    <source>
        <dbReference type="Proteomes" id="UP000781932"/>
    </source>
</evidence>
<dbReference type="Pfam" id="PF05705">
    <property type="entry name" value="DUF829"/>
    <property type="match status" value="1"/>
</dbReference>